<name>A0A2A9E4B1_9MICO</name>
<evidence type="ECO:0000256" key="2">
    <source>
        <dbReference type="ARBA" id="ARBA00022692"/>
    </source>
</evidence>
<dbReference type="InterPro" id="IPR044878">
    <property type="entry name" value="UbiA_sf"/>
</dbReference>
<dbReference type="GO" id="GO:0016020">
    <property type="term" value="C:membrane"/>
    <property type="evidence" value="ECO:0007669"/>
    <property type="project" value="UniProtKB-SubCell"/>
</dbReference>
<dbReference type="AlphaFoldDB" id="A0A2A9E4B1"/>
<dbReference type="GO" id="GO:0016765">
    <property type="term" value="F:transferase activity, transferring alkyl or aryl (other than methyl) groups"/>
    <property type="evidence" value="ECO:0007669"/>
    <property type="project" value="InterPro"/>
</dbReference>
<dbReference type="InterPro" id="IPR000537">
    <property type="entry name" value="UbiA_prenyltransferase"/>
</dbReference>
<feature type="transmembrane region" description="Helical" evidence="5">
    <location>
        <begin position="127"/>
        <end position="149"/>
    </location>
</feature>
<comment type="caution">
    <text evidence="6">The sequence shown here is derived from an EMBL/GenBank/DDBJ whole genome shotgun (WGS) entry which is preliminary data.</text>
</comment>
<dbReference type="Proteomes" id="UP000225548">
    <property type="component" value="Unassembled WGS sequence"/>
</dbReference>
<protein>
    <submittedName>
        <fullName evidence="6">4-hydroxybenzoate polyprenyltransferase</fullName>
    </submittedName>
</protein>
<proteinExistence type="predicted"/>
<organism evidence="6 7">
    <name type="scientific">Sanguibacter antarcticus</name>
    <dbReference type="NCBI Taxonomy" id="372484"/>
    <lineage>
        <taxon>Bacteria</taxon>
        <taxon>Bacillati</taxon>
        <taxon>Actinomycetota</taxon>
        <taxon>Actinomycetes</taxon>
        <taxon>Micrococcales</taxon>
        <taxon>Sanguibacteraceae</taxon>
        <taxon>Sanguibacter</taxon>
    </lineage>
</organism>
<keyword evidence="7" id="KW-1185">Reference proteome</keyword>
<evidence type="ECO:0000256" key="5">
    <source>
        <dbReference type="SAM" id="Phobius"/>
    </source>
</evidence>
<keyword evidence="2 5" id="KW-0812">Transmembrane</keyword>
<comment type="subcellular location">
    <subcellularLocation>
        <location evidence="1">Membrane</location>
        <topology evidence="1">Multi-pass membrane protein</topology>
    </subcellularLocation>
</comment>
<keyword evidence="6" id="KW-0808">Transferase</keyword>
<feature type="transmembrane region" description="Helical" evidence="5">
    <location>
        <begin position="228"/>
        <end position="250"/>
    </location>
</feature>
<feature type="transmembrane region" description="Helical" evidence="5">
    <location>
        <begin position="257"/>
        <end position="275"/>
    </location>
</feature>
<gene>
    <name evidence="6" type="ORF">ATL42_1055</name>
</gene>
<accession>A0A2A9E4B1</accession>
<feature type="transmembrane region" description="Helical" evidence="5">
    <location>
        <begin position="100"/>
        <end position="120"/>
    </location>
</feature>
<evidence type="ECO:0000256" key="1">
    <source>
        <dbReference type="ARBA" id="ARBA00004141"/>
    </source>
</evidence>
<dbReference type="OrthoDB" id="3212588at2"/>
<feature type="transmembrane region" description="Helical" evidence="5">
    <location>
        <begin position="197"/>
        <end position="216"/>
    </location>
</feature>
<sequence length="282" mass="28324">MLARATTLALSSHPGPTLAVTLLSAVLGVAVGMTPLRVFALALAIAAGQLSIGLSNDWIDADRDTAVGRTDKPVAQGLVTVATVRTAAFASLTVSLLVSFALGLAAGTAHLVFIASAWAYNAGLKRTVFSVVPFVVSFGLLPTIVTLALPDPATAAPWAIAVGAVFGVSIHFTNVLPDLVDDARTGIAGLPHRLGRVTAGVVAFVALAVAAVLVVVGARLDTAGGPSAVVAVVGLVASLSIAGWGTVLVVTRPPSRLLFRLVVVASLLIAVQLGLGGTRLVA</sequence>
<reference evidence="6 7" key="1">
    <citation type="submission" date="2017-10" db="EMBL/GenBank/DDBJ databases">
        <title>Sequencing the genomes of 1000 actinobacteria strains.</title>
        <authorList>
            <person name="Klenk H.-P."/>
        </authorList>
    </citation>
    <scope>NUCLEOTIDE SEQUENCE [LARGE SCALE GENOMIC DNA]</scope>
    <source>
        <strain evidence="6 7">DSM 18966</strain>
    </source>
</reference>
<dbReference type="Pfam" id="PF01040">
    <property type="entry name" value="UbiA"/>
    <property type="match status" value="1"/>
</dbReference>
<dbReference type="Gene3D" id="1.10.357.140">
    <property type="entry name" value="UbiA prenyltransferase"/>
    <property type="match status" value="1"/>
</dbReference>
<evidence type="ECO:0000313" key="7">
    <source>
        <dbReference type="Proteomes" id="UP000225548"/>
    </source>
</evidence>
<feature type="transmembrane region" description="Helical" evidence="5">
    <location>
        <begin position="35"/>
        <end position="54"/>
    </location>
</feature>
<evidence type="ECO:0000256" key="4">
    <source>
        <dbReference type="ARBA" id="ARBA00023136"/>
    </source>
</evidence>
<evidence type="ECO:0000256" key="3">
    <source>
        <dbReference type="ARBA" id="ARBA00022989"/>
    </source>
</evidence>
<evidence type="ECO:0000313" key="6">
    <source>
        <dbReference type="EMBL" id="PFG33195.1"/>
    </source>
</evidence>
<dbReference type="EMBL" id="PDJG01000001">
    <property type="protein sequence ID" value="PFG33195.1"/>
    <property type="molecule type" value="Genomic_DNA"/>
</dbReference>
<keyword evidence="3 5" id="KW-1133">Transmembrane helix</keyword>
<keyword evidence="4 5" id="KW-0472">Membrane</keyword>
<feature type="transmembrane region" description="Helical" evidence="5">
    <location>
        <begin position="155"/>
        <end position="176"/>
    </location>
</feature>